<gene>
    <name evidence="1" type="ORF">THTE_0394</name>
</gene>
<organism evidence="1 2">
    <name type="scientific">Thermogutta terrifontis</name>
    <dbReference type="NCBI Taxonomy" id="1331910"/>
    <lineage>
        <taxon>Bacteria</taxon>
        <taxon>Pseudomonadati</taxon>
        <taxon>Planctomycetota</taxon>
        <taxon>Planctomycetia</taxon>
        <taxon>Pirellulales</taxon>
        <taxon>Thermoguttaceae</taxon>
        <taxon>Thermogutta</taxon>
    </lineage>
</organism>
<proteinExistence type="predicted"/>
<sequence>MWRRTEALTVYFTQSAPPEPHLQNDTYFWHVPQKTQKRDDRYFADS</sequence>
<protein>
    <submittedName>
        <fullName evidence="1">Uncharacterized protein</fullName>
    </submittedName>
</protein>
<evidence type="ECO:0000313" key="1">
    <source>
        <dbReference type="EMBL" id="ASV72996.1"/>
    </source>
</evidence>
<dbReference type="AlphaFoldDB" id="A0A286RAK5"/>
<dbReference type="EMBL" id="CP018477">
    <property type="protein sequence ID" value="ASV72996.1"/>
    <property type="molecule type" value="Genomic_DNA"/>
</dbReference>
<reference evidence="1 2" key="1">
    <citation type="journal article" name="Front. Microbiol.">
        <title>Sugar Metabolism of the First Thermophilic Planctomycete Thermogutta terrifontis: Comparative Genomic and Transcriptomic Approaches.</title>
        <authorList>
            <person name="Elcheninov A.G."/>
            <person name="Menzel P."/>
            <person name="Gudbergsdottir S.R."/>
            <person name="Slesarev A.I."/>
            <person name="Kadnikov V.V."/>
            <person name="Krogh A."/>
            <person name="Bonch-Osmolovskaya E.A."/>
            <person name="Peng X."/>
            <person name="Kublanov I.V."/>
        </authorList>
    </citation>
    <scope>NUCLEOTIDE SEQUENCE [LARGE SCALE GENOMIC DNA]</scope>
    <source>
        <strain evidence="1 2">R1</strain>
    </source>
</reference>
<dbReference type="KEGG" id="ttf:THTE_0394"/>
<keyword evidence="2" id="KW-1185">Reference proteome</keyword>
<evidence type="ECO:0000313" key="2">
    <source>
        <dbReference type="Proteomes" id="UP000215086"/>
    </source>
</evidence>
<dbReference type="Proteomes" id="UP000215086">
    <property type="component" value="Chromosome"/>
</dbReference>
<accession>A0A286RAK5</accession>
<name>A0A286RAK5_9BACT</name>